<dbReference type="EMBL" id="CP139781">
    <property type="protein sequence ID" value="WRQ87890.1"/>
    <property type="molecule type" value="Genomic_DNA"/>
</dbReference>
<evidence type="ECO:0000256" key="2">
    <source>
        <dbReference type="ARBA" id="ARBA00023015"/>
    </source>
</evidence>
<dbReference type="GO" id="GO:0003677">
    <property type="term" value="F:DNA binding"/>
    <property type="evidence" value="ECO:0007669"/>
    <property type="project" value="UniProtKB-KW"/>
</dbReference>
<dbReference type="CDD" id="cd01392">
    <property type="entry name" value="HTH_LacI"/>
    <property type="match status" value="1"/>
</dbReference>
<evidence type="ECO:0000313" key="7">
    <source>
        <dbReference type="Proteomes" id="UP000738431"/>
    </source>
</evidence>
<name>A0ABZ1C953_9BACT</name>
<dbReference type="RefSeq" id="WP_221029071.1">
    <property type="nucleotide sequence ID" value="NZ_CP139781.1"/>
</dbReference>
<feature type="domain" description="HTH lacI-type" evidence="5">
    <location>
        <begin position="14"/>
        <end position="68"/>
    </location>
</feature>
<dbReference type="PANTHER" id="PTHR30146">
    <property type="entry name" value="LACI-RELATED TRANSCRIPTIONAL REPRESSOR"/>
    <property type="match status" value="1"/>
</dbReference>
<dbReference type="PROSITE" id="PS00356">
    <property type="entry name" value="HTH_LACI_1"/>
    <property type="match status" value="1"/>
</dbReference>
<evidence type="ECO:0000256" key="4">
    <source>
        <dbReference type="ARBA" id="ARBA00023163"/>
    </source>
</evidence>
<protein>
    <submittedName>
        <fullName evidence="6">LacI family DNA-binding transcriptional regulator</fullName>
    </submittedName>
</protein>
<keyword evidence="4" id="KW-0804">Transcription</keyword>
<reference evidence="6 7" key="1">
    <citation type="submission" date="2023-12" db="EMBL/GenBank/DDBJ databases">
        <title>Description of an unclassified Opitutus bacterium of Verrucomicrobiota.</title>
        <authorList>
            <person name="Zhang D.-F."/>
        </authorList>
    </citation>
    <scope>NUCLEOTIDE SEQUENCE [LARGE SCALE GENOMIC DNA]</scope>
    <source>
        <strain evidence="6 7">WL0086</strain>
    </source>
</reference>
<dbReference type="SUPFAM" id="SSF47413">
    <property type="entry name" value="lambda repressor-like DNA-binding domains"/>
    <property type="match status" value="1"/>
</dbReference>
<dbReference type="Proteomes" id="UP000738431">
    <property type="component" value="Chromosome"/>
</dbReference>
<dbReference type="Gene3D" id="1.10.260.40">
    <property type="entry name" value="lambda repressor-like DNA-binding domains"/>
    <property type="match status" value="1"/>
</dbReference>
<organism evidence="6 7">
    <name type="scientific">Actomonas aquatica</name>
    <dbReference type="NCBI Taxonomy" id="2866162"/>
    <lineage>
        <taxon>Bacteria</taxon>
        <taxon>Pseudomonadati</taxon>
        <taxon>Verrucomicrobiota</taxon>
        <taxon>Opitutia</taxon>
        <taxon>Opitutales</taxon>
        <taxon>Opitutaceae</taxon>
        <taxon>Actomonas</taxon>
    </lineage>
</organism>
<keyword evidence="7" id="KW-1185">Reference proteome</keyword>
<gene>
    <name evidence="6" type="ORF">K1X11_000620</name>
</gene>
<dbReference type="SUPFAM" id="SSF53822">
    <property type="entry name" value="Periplasmic binding protein-like I"/>
    <property type="match status" value="1"/>
</dbReference>
<keyword evidence="1" id="KW-0678">Repressor</keyword>
<accession>A0ABZ1C953</accession>
<sequence length="366" mass="41720">MPPARKKPVGSKFVTLQDIAARAKVSVTTVSLALRNHPRISEKTRTRIAKLSQSMGYRLNPLVSAHMSYLRTGRPVNDGLNIAFVCNASLKEVNRDTRRPHRHYYKAAQERAQELGFDVRFFDLSEPGMTPRRLSQILEARGISGLVIAPLTDGLGVSDIQFKWESFATVAIDHTFISPRLHTVCNDEFSTVGRLVQRLLDFGHGRIGIAMPTFMDDHANHFWLAGYEAFQKLTEPSQRIDNFITEKWTQRDFMRWYKKWRPEAIITINDDILGWLKEAGVDVPGEVSCVTLYWKEDRPHLSGYYPNHEKVAAGAIDLVVAQLQRHELGLPTNDKTMLIQAEWKAGKTLRRVTAEGFQAPLRVWTR</sequence>
<dbReference type="Pfam" id="PF13377">
    <property type="entry name" value="Peripla_BP_3"/>
    <property type="match status" value="1"/>
</dbReference>
<evidence type="ECO:0000259" key="5">
    <source>
        <dbReference type="PROSITE" id="PS50932"/>
    </source>
</evidence>
<dbReference type="PROSITE" id="PS50932">
    <property type="entry name" value="HTH_LACI_2"/>
    <property type="match status" value="1"/>
</dbReference>
<dbReference type="PANTHER" id="PTHR30146:SF148">
    <property type="entry name" value="HTH-TYPE TRANSCRIPTIONAL REPRESSOR PURR-RELATED"/>
    <property type="match status" value="1"/>
</dbReference>
<dbReference type="SMART" id="SM00354">
    <property type="entry name" value="HTH_LACI"/>
    <property type="match status" value="1"/>
</dbReference>
<dbReference type="InterPro" id="IPR046335">
    <property type="entry name" value="LacI/GalR-like_sensor"/>
</dbReference>
<dbReference type="Pfam" id="PF00356">
    <property type="entry name" value="LacI"/>
    <property type="match status" value="1"/>
</dbReference>
<dbReference type="Gene3D" id="3.40.50.2300">
    <property type="match status" value="2"/>
</dbReference>
<evidence type="ECO:0000313" key="6">
    <source>
        <dbReference type="EMBL" id="WRQ87890.1"/>
    </source>
</evidence>
<proteinExistence type="predicted"/>
<dbReference type="InterPro" id="IPR028082">
    <property type="entry name" value="Peripla_BP_I"/>
</dbReference>
<dbReference type="InterPro" id="IPR010982">
    <property type="entry name" value="Lambda_DNA-bd_dom_sf"/>
</dbReference>
<dbReference type="InterPro" id="IPR000843">
    <property type="entry name" value="HTH_LacI"/>
</dbReference>
<evidence type="ECO:0000256" key="3">
    <source>
        <dbReference type="ARBA" id="ARBA00023125"/>
    </source>
</evidence>
<keyword evidence="3 6" id="KW-0238">DNA-binding</keyword>
<keyword evidence="2" id="KW-0805">Transcription regulation</keyword>
<evidence type="ECO:0000256" key="1">
    <source>
        <dbReference type="ARBA" id="ARBA00022491"/>
    </source>
</evidence>